<protein>
    <submittedName>
        <fullName evidence="1">Unannotated protein</fullName>
    </submittedName>
</protein>
<dbReference type="AlphaFoldDB" id="A0A6J7N1U6"/>
<proteinExistence type="predicted"/>
<sequence>MMQLPFECDYASILLALTGALLHQQMGIRFFQHTRHQNSPMVCHNAYWQNEVHSNPAKCAGYGEVHLHKIHAKQFLFEIFRYQFLYRVLPVMFLDVSLPSADVHLTCLCHRLRQDFFARRSFLTQNPEKFSIATTLLTLQLAAKKHLLGFPIAEIDALNS</sequence>
<gene>
    <name evidence="1" type="ORF">UFOPK3937_01104</name>
</gene>
<organism evidence="1">
    <name type="scientific">freshwater metagenome</name>
    <dbReference type="NCBI Taxonomy" id="449393"/>
    <lineage>
        <taxon>unclassified sequences</taxon>
        <taxon>metagenomes</taxon>
        <taxon>ecological metagenomes</taxon>
    </lineage>
</organism>
<reference evidence="1" key="1">
    <citation type="submission" date="2020-05" db="EMBL/GenBank/DDBJ databases">
        <authorList>
            <person name="Chiriac C."/>
            <person name="Salcher M."/>
            <person name="Ghai R."/>
            <person name="Kavagutti S V."/>
        </authorList>
    </citation>
    <scope>NUCLEOTIDE SEQUENCE</scope>
</reference>
<name>A0A6J7N1U6_9ZZZZ</name>
<accession>A0A6J7N1U6</accession>
<evidence type="ECO:0000313" key="1">
    <source>
        <dbReference type="EMBL" id="CAB4987311.1"/>
    </source>
</evidence>
<dbReference type="EMBL" id="CAFBOJ010000138">
    <property type="protein sequence ID" value="CAB4987311.1"/>
    <property type="molecule type" value="Genomic_DNA"/>
</dbReference>